<reference evidence="8 27" key="5">
    <citation type="submission" date="2017-12" db="EMBL/GenBank/DDBJ databases">
        <authorList>
            <person name="Levesque S."/>
        </authorList>
    </citation>
    <scope>NUCLEOTIDE SEQUENCE [LARGE SCALE GENOMIC DNA]</scope>
    <source>
        <strain evidence="8 27">SMQ-1417</strain>
    </source>
</reference>
<evidence type="ECO:0000313" key="9">
    <source>
        <dbReference type="EMBL" id="AZT92087.1"/>
    </source>
</evidence>
<evidence type="ECO:0000313" key="18">
    <source>
        <dbReference type="EMBL" id="SMY03701.1"/>
    </source>
</evidence>
<evidence type="ECO:0000313" key="10">
    <source>
        <dbReference type="EMBL" id="AZT92691.1"/>
    </source>
</evidence>
<dbReference type="EMBL" id="NRGQ01000040">
    <property type="protein sequence ID" value="PCC41356.1"/>
    <property type="molecule type" value="Genomic_DNA"/>
</dbReference>
<accession>A0A2H1KVI9</accession>
<evidence type="ECO:0000313" key="21">
    <source>
        <dbReference type="Proteomes" id="UP000094793"/>
    </source>
</evidence>
<feature type="domain" description="Tyr recombinase" evidence="5">
    <location>
        <begin position="331"/>
        <end position="524"/>
    </location>
</feature>
<proteinExistence type="inferred from homology"/>
<dbReference type="EMBL" id="CP025330">
    <property type="protein sequence ID" value="AZT94265.1"/>
    <property type="molecule type" value="Genomic_DNA"/>
</dbReference>
<dbReference type="PANTHER" id="PTHR30349:SF41">
    <property type="entry name" value="INTEGRASE_RECOMBINASE PROTEIN MJ0367-RELATED"/>
    <property type="match status" value="1"/>
</dbReference>
<evidence type="ECO:0000313" key="12">
    <source>
        <dbReference type="EMBL" id="AZT93037.1"/>
    </source>
</evidence>
<dbReference type="Proteomes" id="UP000297736">
    <property type="component" value="Unassembled WGS sequence"/>
</dbReference>
<evidence type="ECO:0000313" key="22">
    <source>
        <dbReference type="Proteomes" id="UP000217720"/>
    </source>
</evidence>
<dbReference type="EMBL" id="FXZI01000041">
    <property type="protein sequence ID" value="SMY05327.1"/>
    <property type="molecule type" value="Genomic_DNA"/>
</dbReference>
<dbReference type="SUPFAM" id="SSF56349">
    <property type="entry name" value="DNA breaking-rejoining enzymes"/>
    <property type="match status" value="1"/>
</dbReference>
<feature type="region of interest" description="Disordered" evidence="4">
    <location>
        <begin position="529"/>
        <end position="560"/>
    </location>
</feature>
<dbReference type="EMBL" id="CP025330">
    <property type="protein sequence ID" value="AZT91852.1"/>
    <property type="molecule type" value="Genomic_DNA"/>
</dbReference>
<evidence type="ECO:0000256" key="3">
    <source>
        <dbReference type="ARBA" id="ARBA00023172"/>
    </source>
</evidence>
<evidence type="ECO:0000313" key="6">
    <source>
        <dbReference type="EMBL" id="AOP52841.1"/>
    </source>
</evidence>
<reference evidence="25 26" key="4">
    <citation type="submission" date="2017-03" db="EMBL/GenBank/DDBJ databases">
        <authorList>
            <person name="Afonso C.L."/>
            <person name="Miller P.J."/>
            <person name="Scott M.A."/>
            <person name="Spackman E."/>
            <person name="Goraichik I."/>
            <person name="Dimitrov K.M."/>
            <person name="Suarez D.L."/>
            <person name="Swayne D.E."/>
        </authorList>
    </citation>
    <scope>NUCLEOTIDE SEQUENCE [LARGE SCALE GENOMIC DNA]</scope>
    <source>
        <strain evidence="18">6</strain>
        <strain evidence="26">6(3)</strain>
        <strain evidence="19">8</strain>
        <strain evidence="25">8(6)</strain>
    </source>
</reference>
<evidence type="ECO:0000313" key="27">
    <source>
        <dbReference type="Proteomes" id="UP000283000"/>
    </source>
</evidence>
<dbReference type="eggNOG" id="COG4974">
    <property type="taxonomic scope" value="Bacteria"/>
</dbReference>
<evidence type="ECO:0000313" key="23">
    <source>
        <dbReference type="Proteomes" id="UP000218377"/>
    </source>
</evidence>
<dbReference type="Proteomes" id="UP000234327">
    <property type="component" value="Unassembled WGS sequence"/>
</dbReference>
<reference evidence="8 27" key="7">
    <citation type="submission" date="2019-01" db="EMBL/GenBank/DDBJ databases">
        <title>Comparative genomic analysis of Brevibacterium aurantiacum sheds light on its evolution and its adaptation to smear-ripened cheeses.</title>
        <authorList>
            <person name="Moineau S."/>
        </authorList>
    </citation>
    <scope>NUCLEOTIDE SEQUENCE [LARGE SCALE GENOMIC DNA]</scope>
    <source>
        <strain evidence="8 27">SMQ-1417</strain>
    </source>
</reference>
<evidence type="ECO:0000313" key="8">
    <source>
        <dbReference type="EMBL" id="AZT91852.1"/>
    </source>
</evidence>
<dbReference type="Proteomes" id="UP000283000">
    <property type="component" value="Chromosome"/>
</dbReference>
<dbReference type="Proteomes" id="UP000234300">
    <property type="component" value="Unassembled WGS sequence"/>
</dbReference>
<dbReference type="Proteomes" id="UP000218620">
    <property type="component" value="Unassembled WGS sequence"/>
</dbReference>
<accession>A0A2A3WZG9</accession>
<dbReference type="InterPro" id="IPR011010">
    <property type="entry name" value="DNA_brk_join_enz"/>
</dbReference>
<dbReference type="EMBL" id="NRGO01000049">
    <property type="protein sequence ID" value="PCC48493.1"/>
    <property type="molecule type" value="Genomic_DNA"/>
</dbReference>
<organism evidence="7 21">
    <name type="scientific">Brevibacterium aurantiacum</name>
    <dbReference type="NCBI Taxonomy" id="273384"/>
    <lineage>
        <taxon>Bacteria</taxon>
        <taxon>Bacillati</taxon>
        <taxon>Actinomycetota</taxon>
        <taxon>Actinomycetes</taxon>
        <taxon>Micrococcales</taxon>
        <taxon>Brevibacteriaceae</taxon>
        <taxon>Brevibacterium</taxon>
    </lineage>
</organism>
<evidence type="ECO:0000313" key="20">
    <source>
        <dbReference type="EMBL" id="TGD36263.1"/>
    </source>
</evidence>
<evidence type="ECO:0000313" key="7">
    <source>
        <dbReference type="EMBL" id="AOP52873.1"/>
    </source>
</evidence>
<evidence type="ECO:0000313" key="19">
    <source>
        <dbReference type="EMBL" id="SMY05327.1"/>
    </source>
</evidence>
<dbReference type="EMBL" id="CP025330">
    <property type="protein sequence ID" value="AZT93037.1"/>
    <property type="molecule type" value="Genomic_DNA"/>
</dbReference>
<name>A0A1D7W1I8_BREAU</name>
<dbReference type="EMBL" id="CP025330">
    <property type="protein sequence ID" value="AZT93490.1"/>
    <property type="molecule type" value="Genomic_DNA"/>
</dbReference>
<evidence type="ECO:0000313" key="25">
    <source>
        <dbReference type="Proteomes" id="UP000234300"/>
    </source>
</evidence>
<evidence type="ECO:0000313" key="13">
    <source>
        <dbReference type="EMBL" id="AZT93490.1"/>
    </source>
</evidence>
<dbReference type="PATRIC" id="fig|1703.10.peg.1158"/>
<dbReference type="InterPro" id="IPR002104">
    <property type="entry name" value="Integrase_catalytic"/>
</dbReference>
<dbReference type="CDD" id="cd00397">
    <property type="entry name" value="DNA_BRE_C"/>
    <property type="match status" value="1"/>
</dbReference>
<dbReference type="EMBL" id="FXYZ01000059">
    <property type="protein sequence ID" value="SMY03701.1"/>
    <property type="molecule type" value="Genomic_DNA"/>
</dbReference>
<evidence type="ECO:0000313" key="11">
    <source>
        <dbReference type="EMBL" id="AZT92727.1"/>
    </source>
</evidence>
<sequence length="657" mass="72815">MQHANVSAPSSIDTRPGLSGEDLLAAYLTRLAATGRGNVVYERAARNFFRTWPNPQAWAAQPLTDRLAADNQTRPVITFLMLHHGFRPGYDYLLERKLSSVWREIDGSPLETEIDRFLTASENLGFSMRVRLATGSQVPIRLLIQTGRGIADLAQSDLDEFAAACHERTQRTGINHPHYLAAISNTQTVLFHLGIVNSLPRCGGPIPFQERLAQVTAPLREEIIGYLERKKATCQTKTVSVLATRLKHFGVFLATIDPDLSSIAGLDRRRHIEPWLSSLLDTVSDKDGQPISIGDRNRRVVAVTTFLTDITEWGWDVAPARKVIFRDDIPKLPQVLPRYLPIDADRRLQEALTDHPTNELAALALRVQRACGLRIGELLDLELDCVHEIDGNGAWLKIPLGKMATERMVPLDVETLDLIDRITQIRSHGRPLPHPRYRRSAQFLFTYLGRRLTQQGVRAELDHAADIAGLEHVTSHQLRHTYATALVNAGVSLQALMALLGHVSAEMSLRYGRLFDSTVREEYERALDLAKQQTAPQATPNTAPSNTGPGGRTQLPLTDITGGQDWKDTPLLKSRMAGGFCLRAPAQGACPYANICEHCPSYRADASSLPILAAQRVDAEALARDAEDRGWIDEADRHHKLISRLDALMANTQATAG</sequence>
<dbReference type="Proteomes" id="UP000094793">
    <property type="component" value="Chromosome"/>
</dbReference>
<reference evidence="22 23" key="3">
    <citation type="journal article" date="2017" name="Elife">
        <title>Extensive horizontal gene transfer in cheese-associated bacteria.</title>
        <authorList>
            <person name="Bonham K.S."/>
            <person name="Wolfe B.E."/>
            <person name="Dutton R.J."/>
        </authorList>
    </citation>
    <scope>NUCLEOTIDE SEQUENCE [LARGE SCALE GENOMIC DNA]</scope>
    <source>
        <strain evidence="17 22">900_6</strain>
        <strain evidence="16 24">962_8</strain>
        <strain evidence="15 23">JB5</strain>
    </source>
</reference>
<dbReference type="GO" id="GO:0003677">
    <property type="term" value="F:DNA binding"/>
    <property type="evidence" value="ECO:0007669"/>
    <property type="project" value="UniProtKB-KW"/>
</dbReference>
<dbReference type="EMBL" id="CP017150">
    <property type="protein sequence ID" value="AOP52841.1"/>
    <property type="molecule type" value="Genomic_DNA"/>
</dbReference>
<dbReference type="GO" id="GO:0015074">
    <property type="term" value="P:DNA integration"/>
    <property type="evidence" value="ECO:0007669"/>
    <property type="project" value="InterPro"/>
</dbReference>
<comment type="similarity">
    <text evidence="1">Belongs to the 'phage' integrase family.</text>
</comment>
<accession>A0A1D7W1I8</accession>
<dbReference type="EMBL" id="CP025330">
    <property type="protein sequence ID" value="AZT92727.1"/>
    <property type="molecule type" value="Genomic_DNA"/>
</dbReference>
<dbReference type="KEGG" id="blin:BLSMQ_1129"/>
<dbReference type="OrthoDB" id="8421690at2"/>
<dbReference type="Proteomes" id="UP000218377">
    <property type="component" value="Unassembled WGS sequence"/>
</dbReference>
<dbReference type="EMBL" id="CP025330">
    <property type="protein sequence ID" value="AZT92691.1"/>
    <property type="molecule type" value="Genomic_DNA"/>
</dbReference>
<evidence type="ECO:0000256" key="2">
    <source>
        <dbReference type="ARBA" id="ARBA00023125"/>
    </source>
</evidence>
<feature type="compositionally biased region" description="Polar residues" evidence="4">
    <location>
        <begin position="531"/>
        <end position="547"/>
    </location>
</feature>
<dbReference type="Pfam" id="PF00589">
    <property type="entry name" value="Phage_integrase"/>
    <property type="match status" value="1"/>
</dbReference>
<dbReference type="EMBL" id="RHFF01000050">
    <property type="protein sequence ID" value="TGD36263.1"/>
    <property type="molecule type" value="Genomic_DNA"/>
</dbReference>
<reference evidence="7" key="1">
    <citation type="submission" date="2016-09" db="EMBL/GenBank/DDBJ databases">
        <title>Complete Genome Sequence of Brevibacterium aurantiacum SMQ-1335.</title>
        <authorList>
            <person name="de Melo A.G."/>
            <person name="Labrie S.J."/>
            <person name="Dumaresq J."/>
            <person name="Roberts R.J."/>
            <person name="Tremblay D.M."/>
            <person name="Moineau S."/>
        </authorList>
    </citation>
    <scope>NUCLEOTIDE SEQUENCE</scope>
    <source>
        <strain evidence="7">SMQ-1335</strain>
    </source>
</reference>
<protein>
    <submittedName>
        <fullName evidence="8">Integrase</fullName>
    </submittedName>
    <submittedName>
        <fullName evidence="7">Mobile element protein</fullName>
    </submittedName>
    <submittedName>
        <fullName evidence="18">Site-specific recombinase XerD</fullName>
    </submittedName>
</protein>
<dbReference type="GO" id="GO:0006310">
    <property type="term" value="P:DNA recombination"/>
    <property type="evidence" value="ECO:0007669"/>
    <property type="project" value="UniProtKB-KW"/>
</dbReference>
<evidence type="ECO:0000313" key="17">
    <source>
        <dbReference type="EMBL" id="PCC48493.1"/>
    </source>
</evidence>
<dbReference type="RefSeq" id="WP_009885490.1">
    <property type="nucleotide sequence ID" value="NZ_AAGP01000067.1"/>
</dbReference>
<dbReference type="PROSITE" id="PS51898">
    <property type="entry name" value="TYR_RECOMBINASE"/>
    <property type="match status" value="1"/>
</dbReference>
<dbReference type="InterPro" id="IPR013762">
    <property type="entry name" value="Integrase-like_cat_sf"/>
</dbReference>
<evidence type="ECO:0000313" key="16">
    <source>
        <dbReference type="EMBL" id="PCC41356.1"/>
    </source>
</evidence>
<evidence type="ECO:0000256" key="1">
    <source>
        <dbReference type="ARBA" id="ARBA00008857"/>
    </source>
</evidence>
<gene>
    <name evidence="18" type="ORF">BAURA63_03812</name>
    <name evidence="19" type="ORF">BAURA86_04039</name>
    <name evidence="6" type="ORF">BLSMQ_1129</name>
    <name evidence="7" type="ORF">BLSMQ_1161</name>
    <name evidence="17" type="ORF">CIK62_18295</name>
    <name evidence="16" type="ORF">CIK65_18055</name>
    <name evidence="15" type="ORF">CIK79_00410</name>
    <name evidence="8" type="ORF">CXR23_00745</name>
    <name evidence="9" type="ORF">CXR23_02125</name>
    <name evidence="10" type="ORF">CXR23_05645</name>
    <name evidence="11" type="ORF">CXR23_05865</name>
    <name evidence="12" type="ORF">CXR23_07680</name>
    <name evidence="13" type="ORF">CXR23_10345</name>
    <name evidence="14" type="ORF">CXR23_14820</name>
    <name evidence="20" type="ORF">EB834_20335</name>
</gene>
<evidence type="ECO:0000313" key="28">
    <source>
        <dbReference type="Proteomes" id="UP000297736"/>
    </source>
</evidence>
<evidence type="ECO:0000313" key="14">
    <source>
        <dbReference type="EMBL" id="AZT94265.1"/>
    </source>
</evidence>
<evidence type="ECO:0000256" key="4">
    <source>
        <dbReference type="SAM" id="MobiDB-lite"/>
    </source>
</evidence>
<evidence type="ECO:0000259" key="5">
    <source>
        <dbReference type="PROSITE" id="PS51898"/>
    </source>
</evidence>
<evidence type="ECO:0000313" key="24">
    <source>
        <dbReference type="Proteomes" id="UP000218620"/>
    </source>
</evidence>
<dbReference type="EMBL" id="CP025330">
    <property type="protein sequence ID" value="AZT92087.1"/>
    <property type="molecule type" value="Genomic_DNA"/>
</dbReference>
<dbReference type="EMBL" id="CP017150">
    <property type="protein sequence ID" value="AOP52873.1"/>
    <property type="molecule type" value="Genomic_DNA"/>
</dbReference>
<dbReference type="PANTHER" id="PTHR30349">
    <property type="entry name" value="PHAGE INTEGRASE-RELATED"/>
    <property type="match status" value="1"/>
</dbReference>
<keyword evidence="2" id="KW-0238">DNA-binding</keyword>
<dbReference type="KEGG" id="blin:BLSMQ_1161"/>
<dbReference type="InterPro" id="IPR050090">
    <property type="entry name" value="Tyrosine_recombinase_XerCD"/>
</dbReference>
<evidence type="ECO:0000313" key="15">
    <source>
        <dbReference type="EMBL" id="PCC16892.1"/>
    </source>
</evidence>
<reference evidence="20 28" key="6">
    <citation type="submission" date="2018-10" db="EMBL/GenBank/DDBJ databases">
        <title>Brevibacterium genomes from Austrain hard cheese rinds.</title>
        <authorList>
            <person name="Anast J.M."/>
            <person name="Dzieciol M."/>
            <person name="Schultz D.L."/>
            <person name="Mann E."/>
            <person name="Wagner M."/>
            <person name="Schmitz-Esser S."/>
        </authorList>
    </citation>
    <scope>NUCLEOTIDE SEQUENCE [LARGE SCALE GENOMIC DNA]</scope>
    <source>
        <strain evidence="20 28">L261</strain>
    </source>
</reference>
<dbReference type="AlphaFoldDB" id="A0A1D7W1I8"/>
<reference evidence="21" key="2">
    <citation type="submission" date="2016-09" db="EMBL/GenBank/DDBJ databases">
        <title>Complete Genome Sequence of Brevibacterium linens SMQ-1335.</title>
        <authorList>
            <person name="de Melo A.G."/>
            <person name="Labrie S.J."/>
            <person name="Dumaresq J."/>
            <person name="Roberts R.J."/>
            <person name="Tremblay D.M."/>
            <person name="Moineau S."/>
        </authorList>
    </citation>
    <scope>NUCLEOTIDE SEQUENCE [LARGE SCALE GENOMIC DNA]</scope>
    <source>
        <strain evidence="21">SMQ-1335</strain>
    </source>
</reference>
<evidence type="ECO:0000313" key="26">
    <source>
        <dbReference type="Proteomes" id="UP000234327"/>
    </source>
</evidence>
<keyword evidence="3" id="KW-0233">DNA recombination</keyword>
<dbReference type="Gene3D" id="1.10.443.10">
    <property type="entry name" value="Intergrase catalytic core"/>
    <property type="match status" value="1"/>
</dbReference>
<dbReference type="EMBL" id="NRGX01000001">
    <property type="protein sequence ID" value="PCC16892.1"/>
    <property type="molecule type" value="Genomic_DNA"/>
</dbReference>
<dbReference type="Proteomes" id="UP000217720">
    <property type="component" value="Unassembled WGS sequence"/>
</dbReference>